<name>A0A7G2CH24_9TRYP</name>
<evidence type="ECO:0000256" key="1">
    <source>
        <dbReference type="ARBA" id="ARBA00022741"/>
    </source>
</evidence>
<evidence type="ECO:0000313" key="4">
    <source>
        <dbReference type="EMBL" id="CAD2218194.1"/>
    </source>
</evidence>
<dbReference type="PANTHER" id="PTHR43158">
    <property type="entry name" value="SKFA PEPTIDE EXPORT ATP-BINDING PROTEIN SKFE"/>
    <property type="match status" value="1"/>
</dbReference>
<dbReference type="GO" id="GO:0016887">
    <property type="term" value="F:ATP hydrolysis activity"/>
    <property type="evidence" value="ECO:0007669"/>
    <property type="project" value="InterPro"/>
</dbReference>
<dbReference type="PROSITE" id="PS50893">
    <property type="entry name" value="ABC_TRANSPORTER_2"/>
    <property type="match status" value="1"/>
</dbReference>
<protein>
    <submittedName>
        <fullName evidence="4">ABC transporter, putative</fullName>
    </submittedName>
</protein>
<evidence type="ECO:0000313" key="5">
    <source>
        <dbReference type="Proteomes" id="UP000515908"/>
    </source>
</evidence>
<gene>
    <name evidence="4" type="ORF">ADEAN_000568100</name>
</gene>
<dbReference type="CDD" id="cd00267">
    <property type="entry name" value="ABC_ATPase"/>
    <property type="match status" value="1"/>
</dbReference>
<dbReference type="OrthoDB" id="6512918at2759"/>
<dbReference type="InterPro" id="IPR027417">
    <property type="entry name" value="P-loop_NTPase"/>
</dbReference>
<feature type="domain" description="ABC transporter" evidence="3">
    <location>
        <begin position="218"/>
        <end position="489"/>
    </location>
</feature>
<dbReference type="GO" id="GO:0005524">
    <property type="term" value="F:ATP binding"/>
    <property type="evidence" value="ECO:0007669"/>
    <property type="project" value="UniProtKB-KW"/>
</dbReference>
<dbReference type="SMART" id="SM00382">
    <property type="entry name" value="AAA"/>
    <property type="match status" value="1"/>
</dbReference>
<evidence type="ECO:0000256" key="2">
    <source>
        <dbReference type="ARBA" id="ARBA00022840"/>
    </source>
</evidence>
<keyword evidence="1" id="KW-0547">Nucleotide-binding</keyword>
<dbReference type="Proteomes" id="UP000515908">
    <property type="component" value="Chromosome 10"/>
</dbReference>
<keyword evidence="5" id="KW-1185">Reference proteome</keyword>
<dbReference type="PANTHER" id="PTHR43158:SF2">
    <property type="entry name" value="SKFA PEPTIDE EXPORT ATP-BINDING PROTEIN SKFE"/>
    <property type="match status" value="1"/>
</dbReference>
<reference evidence="4 5" key="1">
    <citation type="submission" date="2020-08" db="EMBL/GenBank/DDBJ databases">
        <authorList>
            <person name="Newling K."/>
            <person name="Davey J."/>
            <person name="Forrester S."/>
        </authorList>
    </citation>
    <scope>NUCLEOTIDE SEQUENCE [LARGE SCALE GENOMIC DNA]</scope>
    <source>
        <strain evidence="5">Crithidia deanei Carvalho (ATCC PRA-265)</strain>
    </source>
</reference>
<proteinExistence type="predicted"/>
<organism evidence="4 5">
    <name type="scientific">Angomonas deanei</name>
    <dbReference type="NCBI Taxonomy" id="59799"/>
    <lineage>
        <taxon>Eukaryota</taxon>
        <taxon>Discoba</taxon>
        <taxon>Euglenozoa</taxon>
        <taxon>Kinetoplastea</taxon>
        <taxon>Metakinetoplastina</taxon>
        <taxon>Trypanosomatida</taxon>
        <taxon>Trypanosomatidae</taxon>
        <taxon>Strigomonadinae</taxon>
        <taxon>Angomonas</taxon>
    </lineage>
</organism>
<dbReference type="InterPro" id="IPR003593">
    <property type="entry name" value="AAA+_ATPase"/>
</dbReference>
<sequence length="499" mass="56994">MSLGERRRVQILCSWLKAENGSDNLLYVLDECSTDLDVAERQAVLGRIRRETEEVKVIRFSANDSKNNNNKVNSDDGDVVYKGRGACLYATHIFDGLQGWATHVLYIRNGEIQSFESVEELTARTAKEGEVFSIEQYAHALLSQDYRYTERKGIVHDNSPFFNVYQNSQFSFREFEEMRDAIHHKKDLGDPTNSDSSNFIQLYKSIQNQRNYWEEGKAKGDNTVLLEFDHFSYKTILENVSFQIHTGERVLLSGCNGCGKTTLLNILGGKQCIYRNRPNGPNGTVKLFVKPTADDDGVYLYEDGMKYMHDNVAYGGDWWTRVPGGEVHVYQLLSQYVEYDDGEGRNPNTPYNVHAEKERQAGRYRMNSPRGDFLQHLLQVQLQWDIRKCSAGEVKRVLLLLVLLPDKRLVLLDEATADLDVHQRHALLLFLYLESAFRGVTVCYCTHIFGGLQSWASRLILLDRTQKGVVHEETQGDGGDIALDSVTTLLTQLKEKETF</sequence>
<keyword evidence="2" id="KW-0067">ATP-binding</keyword>
<dbReference type="SUPFAM" id="SSF52540">
    <property type="entry name" value="P-loop containing nucleoside triphosphate hydrolases"/>
    <property type="match status" value="1"/>
</dbReference>
<evidence type="ECO:0000259" key="3">
    <source>
        <dbReference type="PROSITE" id="PS50893"/>
    </source>
</evidence>
<dbReference type="VEuPathDB" id="TriTrypDB:ADEAN_000568100"/>
<dbReference type="EMBL" id="LR877154">
    <property type="protein sequence ID" value="CAD2218194.1"/>
    <property type="molecule type" value="Genomic_DNA"/>
</dbReference>
<accession>A0A7G2CH24</accession>
<dbReference type="Gene3D" id="3.40.50.300">
    <property type="entry name" value="P-loop containing nucleotide triphosphate hydrolases"/>
    <property type="match status" value="2"/>
</dbReference>
<dbReference type="InterPro" id="IPR003439">
    <property type="entry name" value="ABC_transporter-like_ATP-bd"/>
</dbReference>
<dbReference type="Pfam" id="PF00005">
    <property type="entry name" value="ABC_tran"/>
    <property type="match status" value="1"/>
</dbReference>
<dbReference type="AlphaFoldDB" id="A0A7G2CH24"/>